<evidence type="ECO:0000313" key="6">
    <source>
        <dbReference type="Proteomes" id="UP000809273"/>
    </source>
</evidence>
<dbReference type="GO" id="GO:0005829">
    <property type="term" value="C:cytosol"/>
    <property type="evidence" value="ECO:0007669"/>
    <property type="project" value="TreeGrafter"/>
</dbReference>
<keyword evidence="2" id="KW-1133">Transmembrane helix</keyword>
<dbReference type="InterPro" id="IPR006680">
    <property type="entry name" value="Amidohydro-rel"/>
</dbReference>
<dbReference type="Proteomes" id="UP000809273">
    <property type="component" value="Unassembled WGS sequence"/>
</dbReference>
<keyword evidence="2" id="KW-0812">Transmembrane</keyword>
<dbReference type="SUPFAM" id="SSF51556">
    <property type="entry name" value="Metallo-dependent hydrolases"/>
    <property type="match status" value="1"/>
</dbReference>
<dbReference type="PANTHER" id="PTHR11647:SF1">
    <property type="entry name" value="COLLAPSIN RESPONSE MEDIATOR PROTEIN"/>
    <property type="match status" value="1"/>
</dbReference>
<organism evidence="5 6">
    <name type="scientific">Candidatus Zymogenus saltonus</name>
    <dbReference type="NCBI Taxonomy" id="2844893"/>
    <lineage>
        <taxon>Bacteria</taxon>
        <taxon>Deltaproteobacteria</taxon>
        <taxon>Candidatus Zymogenia</taxon>
        <taxon>Candidatus Zymogeniales</taxon>
        <taxon>Candidatus Zymogenaceae</taxon>
        <taxon>Candidatus Zymogenus</taxon>
    </lineage>
</organism>
<feature type="domain" description="Amidohydrolase-related" evidence="3">
    <location>
        <begin position="104"/>
        <end position="276"/>
    </location>
</feature>
<dbReference type="InterPro" id="IPR050378">
    <property type="entry name" value="Metallo-dep_Hydrolases_sf"/>
</dbReference>
<reference evidence="5" key="2">
    <citation type="submission" date="2021-01" db="EMBL/GenBank/DDBJ databases">
        <authorList>
            <person name="Hahn C.R."/>
            <person name="Youssef N.H."/>
            <person name="Elshahed M."/>
        </authorList>
    </citation>
    <scope>NUCLEOTIDE SEQUENCE</scope>
    <source>
        <strain evidence="5">Zod_Metabat.24</strain>
    </source>
</reference>
<proteinExistence type="predicted"/>
<accession>A0A9D8KF25</accession>
<dbReference type="InterPro" id="IPR032466">
    <property type="entry name" value="Metal_Hydrolase"/>
</dbReference>
<dbReference type="InterPro" id="IPR011059">
    <property type="entry name" value="Metal-dep_hydrolase_composite"/>
</dbReference>
<protein>
    <submittedName>
        <fullName evidence="5">D-aminoacylase</fullName>
    </submittedName>
</protein>
<dbReference type="Pfam" id="PF01979">
    <property type="entry name" value="Amidohydro_1"/>
    <property type="match status" value="1"/>
</dbReference>
<comment type="caution">
    <text evidence="5">The sequence shown here is derived from an EMBL/GenBank/DDBJ whole genome shotgun (WGS) entry which is preliminary data.</text>
</comment>
<evidence type="ECO:0000256" key="2">
    <source>
        <dbReference type="SAM" id="Phobius"/>
    </source>
</evidence>
<sequence length="567" mass="61981">MKEDEKKVIDKAKRPGVKRREFMVGTAATMASISLTGGMSAIIGGCGKGGSDAEFDIVIKGGTIYGGTLAEPYAGDIGIKGDKIIAIGEIFGSAGRIIDATGLIVTPGFIDVHTHCDLTFERLGFKKNLAYVLPSFKGNYNYICQGVTTVVTGNCGYGYTDVNYWLKLVEKVGFGTNVYHLVPHGIIREELFGDNQPGELTKDQLEAMKKRVAQAMEMGAVGMSTGLEYAPGFHSTTEELIELSKVVSKYGGIYTTHMRDESGKIYEDGEFGVVKSVREAVRIGEEAEIPVEISHLKAAAPLNNIKAEKILNEIERARSRGLDVTADQYPYAAGSTDITILLPNRFKVTDGVKDEFKTAEGRVEIKKAINEVFAYHKPDKTLITMMYEGNEDYEGKTLAEIAEMGGKDPADLYVELVCDIKAPIGVFFDQSEEIVRDLMPNDYVMTISDGWTIPKGMTKPHPRLYGTFPRKLGRYVMEDKIMDLKSAIVSMTSQPAEKFGLKGRGKIEIGAFADLVVMDINKVMDKATYLEPHQYPEGILYSTVNGVLAVDNGIATGDRGGRGLRLS</sequence>
<evidence type="ECO:0000313" key="5">
    <source>
        <dbReference type="EMBL" id="MBN1573985.1"/>
    </source>
</evidence>
<dbReference type="InterPro" id="IPR013108">
    <property type="entry name" value="Amidohydro_3"/>
</dbReference>
<keyword evidence="2" id="KW-0472">Membrane</keyword>
<evidence type="ECO:0000256" key="1">
    <source>
        <dbReference type="ARBA" id="ARBA00001947"/>
    </source>
</evidence>
<dbReference type="Gene3D" id="3.20.20.140">
    <property type="entry name" value="Metal-dependent hydrolases"/>
    <property type="match status" value="2"/>
</dbReference>
<dbReference type="CDD" id="cd01297">
    <property type="entry name" value="D-aminoacylase"/>
    <property type="match status" value="1"/>
</dbReference>
<dbReference type="GO" id="GO:0016812">
    <property type="term" value="F:hydrolase activity, acting on carbon-nitrogen (but not peptide) bonds, in cyclic amides"/>
    <property type="evidence" value="ECO:0007669"/>
    <property type="project" value="TreeGrafter"/>
</dbReference>
<evidence type="ECO:0000259" key="4">
    <source>
        <dbReference type="Pfam" id="PF07969"/>
    </source>
</evidence>
<dbReference type="SUPFAM" id="SSF51338">
    <property type="entry name" value="Composite domain of metallo-dependent hydrolases"/>
    <property type="match status" value="1"/>
</dbReference>
<dbReference type="PANTHER" id="PTHR11647">
    <property type="entry name" value="HYDRANTOINASE/DIHYDROPYRIMIDINASE FAMILY MEMBER"/>
    <property type="match status" value="1"/>
</dbReference>
<feature type="domain" description="Amidohydrolase 3" evidence="4">
    <location>
        <begin position="446"/>
        <end position="524"/>
    </location>
</feature>
<comment type="cofactor">
    <cofactor evidence="1">
        <name>Zn(2+)</name>
        <dbReference type="ChEBI" id="CHEBI:29105"/>
    </cofactor>
</comment>
<gene>
    <name evidence="5" type="ORF">JW984_12385</name>
</gene>
<reference evidence="5" key="1">
    <citation type="journal article" date="2021" name="Environ. Microbiol.">
        <title>Genomic characterization of three novel Desulfobacterota classes expand the metabolic and phylogenetic diversity of the phylum.</title>
        <authorList>
            <person name="Murphy C.L."/>
            <person name="Biggerstaff J."/>
            <person name="Eichhorn A."/>
            <person name="Ewing E."/>
            <person name="Shahan R."/>
            <person name="Soriano D."/>
            <person name="Stewart S."/>
            <person name="VanMol K."/>
            <person name="Walker R."/>
            <person name="Walters P."/>
            <person name="Elshahed M.S."/>
            <person name="Youssef N.H."/>
        </authorList>
    </citation>
    <scope>NUCLEOTIDE SEQUENCE</scope>
    <source>
        <strain evidence="5">Zod_Metabat.24</strain>
    </source>
</reference>
<feature type="transmembrane region" description="Helical" evidence="2">
    <location>
        <begin position="21"/>
        <end position="43"/>
    </location>
</feature>
<evidence type="ECO:0000259" key="3">
    <source>
        <dbReference type="Pfam" id="PF01979"/>
    </source>
</evidence>
<dbReference type="Pfam" id="PF07969">
    <property type="entry name" value="Amidohydro_3"/>
    <property type="match status" value="1"/>
</dbReference>
<dbReference type="AlphaFoldDB" id="A0A9D8KF25"/>
<dbReference type="EMBL" id="JAFGIX010000061">
    <property type="protein sequence ID" value="MBN1573985.1"/>
    <property type="molecule type" value="Genomic_DNA"/>
</dbReference>
<name>A0A9D8KF25_9DELT</name>